<dbReference type="AlphaFoldDB" id="A0A7R8WSJ2"/>
<feature type="compositionally biased region" description="Polar residues" evidence="1">
    <location>
        <begin position="41"/>
        <end position="50"/>
    </location>
</feature>
<proteinExistence type="predicted"/>
<feature type="region of interest" description="Disordered" evidence="1">
    <location>
        <begin position="1"/>
        <end position="105"/>
    </location>
</feature>
<sequence length="151" mass="16825">MARAKASAQVYKSRRSVRISSRTNGEQKGESEDQTDEQDLAVSSSKAKNSLTKRLRGGGDTGKKSSKKPRMELNGGWISDDNNTAEEGNPSSEEEKAVTLEEQRKSNEELFRKLYEANYVDEAKKTLLEVAEDTTRKSARNRGIGELPSKR</sequence>
<evidence type="ECO:0000256" key="1">
    <source>
        <dbReference type="SAM" id="MobiDB-lite"/>
    </source>
</evidence>
<gene>
    <name evidence="2" type="ORF">CTOB1V02_LOCUS11554</name>
</gene>
<feature type="compositionally biased region" description="Polar residues" evidence="1">
    <location>
        <begin position="80"/>
        <end position="91"/>
    </location>
</feature>
<protein>
    <submittedName>
        <fullName evidence="2">Uncharacterized protein</fullName>
    </submittedName>
</protein>
<organism evidence="2">
    <name type="scientific">Cyprideis torosa</name>
    <dbReference type="NCBI Taxonomy" id="163714"/>
    <lineage>
        <taxon>Eukaryota</taxon>
        <taxon>Metazoa</taxon>
        <taxon>Ecdysozoa</taxon>
        <taxon>Arthropoda</taxon>
        <taxon>Crustacea</taxon>
        <taxon>Oligostraca</taxon>
        <taxon>Ostracoda</taxon>
        <taxon>Podocopa</taxon>
        <taxon>Podocopida</taxon>
        <taxon>Cytherocopina</taxon>
        <taxon>Cytheroidea</taxon>
        <taxon>Cytherideidae</taxon>
        <taxon>Cyprideis</taxon>
    </lineage>
</organism>
<reference evidence="2" key="1">
    <citation type="submission" date="2020-11" db="EMBL/GenBank/DDBJ databases">
        <authorList>
            <person name="Tran Van P."/>
        </authorList>
    </citation>
    <scope>NUCLEOTIDE SEQUENCE</scope>
</reference>
<evidence type="ECO:0000313" key="2">
    <source>
        <dbReference type="EMBL" id="CAD7233735.1"/>
    </source>
</evidence>
<feature type="compositionally biased region" description="Basic and acidic residues" evidence="1">
    <location>
        <begin position="93"/>
        <end position="105"/>
    </location>
</feature>
<dbReference type="EMBL" id="OB666851">
    <property type="protein sequence ID" value="CAD7233735.1"/>
    <property type="molecule type" value="Genomic_DNA"/>
</dbReference>
<accession>A0A7R8WSJ2</accession>
<name>A0A7R8WSJ2_9CRUS</name>